<dbReference type="Proteomes" id="UP001249851">
    <property type="component" value="Unassembled WGS sequence"/>
</dbReference>
<protein>
    <recommendedName>
        <fullName evidence="2">DUF4604 domain-containing protein</fullName>
    </recommendedName>
</protein>
<dbReference type="InterPro" id="IPR040219">
    <property type="entry name" value="KIAA1143-like"/>
</dbReference>
<feature type="compositionally biased region" description="Basic and acidic residues" evidence="1">
    <location>
        <begin position="83"/>
        <end position="97"/>
    </location>
</feature>
<organism evidence="3 4">
    <name type="scientific">Acropora cervicornis</name>
    <name type="common">Staghorn coral</name>
    <dbReference type="NCBI Taxonomy" id="6130"/>
    <lineage>
        <taxon>Eukaryota</taxon>
        <taxon>Metazoa</taxon>
        <taxon>Cnidaria</taxon>
        <taxon>Anthozoa</taxon>
        <taxon>Hexacorallia</taxon>
        <taxon>Scleractinia</taxon>
        <taxon>Astrocoeniina</taxon>
        <taxon>Acroporidae</taxon>
        <taxon>Acropora</taxon>
    </lineage>
</organism>
<evidence type="ECO:0000259" key="2">
    <source>
        <dbReference type="Pfam" id="PF15377"/>
    </source>
</evidence>
<dbReference type="AlphaFoldDB" id="A0AAD9Q4D7"/>
<dbReference type="InterPro" id="IPR027911">
    <property type="entry name" value="DUF4604"/>
</dbReference>
<gene>
    <name evidence="3" type="ORF">P5673_024173</name>
</gene>
<sequence length="155" mass="17505">MRESVVFKMAARNVSFTKPKTPLFIENFKKKVGYKEAETVETKFEETDSSNLDDTELSDEKPTVILGSNVSETEAEEFLASLKEHEEADNKDADKNDSLTQGGKIMFKKPVKRKLSGNEKDMNSADNRKKSKPVSTMKGIKNKSLLSFQDDEEDD</sequence>
<evidence type="ECO:0000256" key="1">
    <source>
        <dbReference type="SAM" id="MobiDB-lite"/>
    </source>
</evidence>
<feature type="compositionally biased region" description="Basic and acidic residues" evidence="1">
    <location>
        <begin position="116"/>
        <end position="128"/>
    </location>
</feature>
<reference evidence="3" key="1">
    <citation type="journal article" date="2023" name="G3 (Bethesda)">
        <title>Whole genome assembly and annotation of the endangered Caribbean coral Acropora cervicornis.</title>
        <authorList>
            <person name="Selwyn J.D."/>
            <person name="Vollmer S.V."/>
        </authorList>
    </citation>
    <scope>NUCLEOTIDE SEQUENCE</scope>
    <source>
        <strain evidence="3">K2</strain>
    </source>
</reference>
<proteinExistence type="predicted"/>
<dbReference type="EMBL" id="JARQWQ010000070">
    <property type="protein sequence ID" value="KAK2554456.1"/>
    <property type="molecule type" value="Genomic_DNA"/>
</dbReference>
<feature type="domain" description="DUF4604" evidence="2">
    <location>
        <begin position="12"/>
        <end position="152"/>
    </location>
</feature>
<reference evidence="3" key="2">
    <citation type="journal article" date="2023" name="Science">
        <title>Genomic signatures of disease resistance in endangered staghorn corals.</title>
        <authorList>
            <person name="Vollmer S.V."/>
            <person name="Selwyn J.D."/>
            <person name="Despard B.A."/>
            <person name="Roesel C.L."/>
        </authorList>
    </citation>
    <scope>NUCLEOTIDE SEQUENCE</scope>
    <source>
        <strain evidence="3">K2</strain>
    </source>
</reference>
<name>A0AAD9Q4D7_ACRCE</name>
<comment type="caution">
    <text evidence="3">The sequence shown here is derived from an EMBL/GenBank/DDBJ whole genome shotgun (WGS) entry which is preliminary data.</text>
</comment>
<evidence type="ECO:0000313" key="3">
    <source>
        <dbReference type="EMBL" id="KAK2554456.1"/>
    </source>
</evidence>
<keyword evidence="4" id="KW-1185">Reference proteome</keyword>
<accession>A0AAD9Q4D7</accession>
<feature type="compositionally biased region" description="Basic residues" evidence="1">
    <location>
        <begin position="106"/>
        <end position="115"/>
    </location>
</feature>
<dbReference type="PANTHER" id="PTHR31195">
    <property type="entry name" value="GEO02494P1"/>
    <property type="match status" value="1"/>
</dbReference>
<dbReference type="Pfam" id="PF15377">
    <property type="entry name" value="DUF4604"/>
    <property type="match status" value="1"/>
</dbReference>
<feature type="region of interest" description="Disordered" evidence="1">
    <location>
        <begin position="83"/>
        <end position="155"/>
    </location>
</feature>
<evidence type="ECO:0000313" key="4">
    <source>
        <dbReference type="Proteomes" id="UP001249851"/>
    </source>
</evidence>
<dbReference type="PANTHER" id="PTHR31195:SF2">
    <property type="entry name" value="GEO02494P1"/>
    <property type="match status" value="1"/>
</dbReference>